<evidence type="ECO:0000313" key="3">
    <source>
        <dbReference type="Proteomes" id="UP000077069"/>
    </source>
</evidence>
<dbReference type="EMBL" id="KV441548">
    <property type="protein sequence ID" value="OAG11970.1"/>
    <property type="molecule type" value="Genomic_DNA"/>
</dbReference>
<sequence>MSVSHASTPSKGTPRRALGELTPKALNTPSKRADPSDNTRAHSPLKQMQTLSPQLFGNKENVTSSALKGRKRSINEVDDAERIDAKVRVGGSTTGHVGLSAAAMRLYTSNTTVDLPVPGSPTERNTPTPEPELQHEAVNSQDTQGTNNSFSALVNYDLCASQQSVQPAPPRAPSPPSPVAEEKKSRAELLRTRLGFGIYKVKTNQIAKSGSDIISTWETTYYEPADASTSMAIPSFDGSRDAYQVPDITISSAKRDPHPVFIKANLDPFRPIGNLKLTPAPVLLPTATSSRILHDYDMPSSPPHVVSPEQLRSPVKQRLDYATPVNQSPRSERAENDFSDGSAQSGLRKLQRFQEGELTSSAVKGNAAKGLMQLMAGKR</sequence>
<dbReference type="GeneID" id="28767938"/>
<organism evidence="2 3">
    <name type="scientific">Paraphaeosphaeria sporulosa</name>
    <dbReference type="NCBI Taxonomy" id="1460663"/>
    <lineage>
        <taxon>Eukaryota</taxon>
        <taxon>Fungi</taxon>
        <taxon>Dikarya</taxon>
        <taxon>Ascomycota</taxon>
        <taxon>Pezizomycotina</taxon>
        <taxon>Dothideomycetes</taxon>
        <taxon>Pleosporomycetidae</taxon>
        <taxon>Pleosporales</taxon>
        <taxon>Massarineae</taxon>
        <taxon>Didymosphaeriaceae</taxon>
        <taxon>Paraphaeosphaeria</taxon>
    </lineage>
</organism>
<dbReference type="Proteomes" id="UP000077069">
    <property type="component" value="Unassembled WGS sequence"/>
</dbReference>
<feature type="region of interest" description="Disordered" evidence="1">
    <location>
        <begin position="1"/>
        <end position="74"/>
    </location>
</feature>
<evidence type="ECO:0000313" key="2">
    <source>
        <dbReference type="EMBL" id="OAG11970.1"/>
    </source>
</evidence>
<dbReference type="AlphaFoldDB" id="A0A177CYR4"/>
<protein>
    <submittedName>
        <fullName evidence="2">Uncharacterized protein</fullName>
    </submittedName>
</protein>
<feature type="compositionally biased region" description="Polar residues" evidence="1">
    <location>
        <begin position="1"/>
        <end position="11"/>
    </location>
</feature>
<dbReference type="RefSeq" id="XP_018042335.1">
    <property type="nucleotide sequence ID" value="XM_018184452.1"/>
</dbReference>
<evidence type="ECO:0000256" key="1">
    <source>
        <dbReference type="SAM" id="MobiDB-lite"/>
    </source>
</evidence>
<accession>A0A177CYR4</accession>
<gene>
    <name evidence="2" type="ORF">CC84DRAFT_1254331</name>
</gene>
<dbReference type="OrthoDB" id="5345625at2759"/>
<feature type="compositionally biased region" description="Pro residues" evidence="1">
    <location>
        <begin position="167"/>
        <end position="178"/>
    </location>
</feature>
<dbReference type="InParanoid" id="A0A177CYR4"/>
<keyword evidence="3" id="KW-1185">Reference proteome</keyword>
<dbReference type="STRING" id="1460663.A0A177CYR4"/>
<feature type="region of interest" description="Disordered" evidence="1">
    <location>
        <begin position="322"/>
        <end position="379"/>
    </location>
</feature>
<feature type="compositionally biased region" description="Basic and acidic residues" evidence="1">
    <location>
        <begin position="31"/>
        <end position="40"/>
    </location>
</feature>
<name>A0A177CYR4_9PLEO</name>
<feature type="region of interest" description="Disordered" evidence="1">
    <location>
        <begin position="162"/>
        <end position="184"/>
    </location>
</feature>
<feature type="compositionally biased region" description="Polar residues" evidence="1">
    <location>
        <begin position="137"/>
        <end position="147"/>
    </location>
</feature>
<reference evidence="2 3" key="1">
    <citation type="submission" date="2016-05" db="EMBL/GenBank/DDBJ databases">
        <title>Comparative analysis of secretome profiles of manganese(II)-oxidizing ascomycete fungi.</title>
        <authorList>
            <consortium name="DOE Joint Genome Institute"/>
            <person name="Zeiner C.A."/>
            <person name="Purvine S.O."/>
            <person name="Zink E.M."/>
            <person name="Wu S."/>
            <person name="Pasa-Tolic L."/>
            <person name="Chaput D.L."/>
            <person name="Haridas S."/>
            <person name="Grigoriev I.V."/>
            <person name="Santelli C.M."/>
            <person name="Hansel C.M."/>
        </authorList>
    </citation>
    <scope>NUCLEOTIDE SEQUENCE [LARGE SCALE GENOMIC DNA]</scope>
    <source>
        <strain evidence="2 3">AP3s5-JAC2a</strain>
    </source>
</reference>
<feature type="compositionally biased region" description="Polar residues" evidence="1">
    <location>
        <begin position="46"/>
        <end position="66"/>
    </location>
</feature>
<feature type="region of interest" description="Disordered" evidence="1">
    <location>
        <begin position="112"/>
        <end position="147"/>
    </location>
</feature>
<proteinExistence type="predicted"/>